<dbReference type="GO" id="GO:0016121">
    <property type="term" value="P:carotene catabolic process"/>
    <property type="evidence" value="ECO:0007669"/>
    <property type="project" value="TreeGrafter"/>
</dbReference>
<dbReference type="PROSITE" id="PS51318">
    <property type="entry name" value="TAT"/>
    <property type="match status" value="1"/>
</dbReference>
<keyword evidence="3" id="KW-0560">Oxidoreductase</keyword>
<name>A0AAP8MFL8_9GAMM</name>
<evidence type="ECO:0000256" key="4">
    <source>
        <dbReference type="ARBA" id="ARBA00023004"/>
    </source>
</evidence>
<feature type="binding site" evidence="5">
    <location>
        <position position="189"/>
    </location>
    <ligand>
        <name>Fe cation</name>
        <dbReference type="ChEBI" id="CHEBI:24875"/>
        <note>catalytic</note>
    </ligand>
</feature>
<dbReference type="AlphaFoldDB" id="A0AAP8MFL8"/>
<dbReference type="PANTHER" id="PTHR10543">
    <property type="entry name" value="BETA-CAROTENE DIOXYGENASE"/>
    <property type="match status" value="1"/>
</dbReference>
<dbReference type="KEGG" id="hja:BST95_10615"/>
<evidence type="ECO:0000313" key="8">
    <source>
        <dbReference type="Proteomes" id="UP000235162"/>
    </source>
</evidence>
<keyword evidence="8" id="KW-1185">Reference proteome</keyword>
<evidence type="ECO:0000256" key="2">
    <source>
        <dbReference type="ARBA" id="ARBA00022723"/>
    </source>
</evidence>
<organism evidence="7 8">
    <name type="scientific">Halioglobus japonicus</name>
    <dbReference type="NCBI Taxonomy" id="930805"/>
    <lineage>
        <taxon>Bacteria</taxon>
        <taxon>Pseudomonadati</taxon>
        <taxon>Pseudomonadota</taxon>
        <taxon>Gammaproteobacteria</taxon>
        <taxon>Cellvibrionales</taxon>
        <taxon>Halieaceae</taxon>
        <taxon>Halioglobus</taxon>
    </lineage>
</organism>
<dbReference type="PANTHER" id="PTHR10543:SF89">
    <property type="entry name" value="CAROTENOID 9,10(9',10')-CLEAVAGE DIOXYGENASE 1"/>
    <property type="match status" value="1"/>
</dbReference>
<accession>A0AAP8MFL8</accession>
<dbReference type="Proteomes" id="UP000235162">
    <property type="component" value="Unassembled WGS sequence"/>
</dbReference>
<proteinExistence type="inferred from homology"/>
<keyword evidence="4 5" id="KW-0408">Iron</keyword>
<reference evidence="7 8" key="1">
    <citation type="submission" date="2018-01" db="EMBL/GenBank/DDBJ databases">
        <title>The draft genome sequence of Halioglobus japonicus S1-36.</title>
        <authorList>
            <person name="Du Z.-J."/>
            <person name="Shi M.-J."/>
        </authorList>
    </citation>
    <scope>NUCLEOTIDE SEQUENCE [LARGE SCALE GENOMIC DNA]</scope>
    <source>
        <strain evidence="7 8">S1-36</strain>
    </source>
</reference>
<evidence type="ECO:0000256" key="1">
    <source>
        <dbReference type="ARBA" id="ARBA00006787"/>
    </source>
</evidence>
<feature type="chain" id="PRO_5042875821" description="Dioxygenase" evidence="6">
    <location>
        <begin position="24"/>
        <end position="479"/>
    </location>
</feature>
<dbReference type="GO" id="GO:0010436">
    <property type="term" value="F:carotenoid dioxygenase activity"/>
    <property type="evidence" value="ECO:0007669"/>
    <property type="project" value="TreeGrafter"/>
</dbReference>
<feature type="signal peptide" evidence="6">
    <location>
        <begin position="1"/>
        <end position="23"/>
    </location>
</feature>
<protein>
    <recommendedName>
        <fullName evidence="9">Dioxygenase</fullName>
    </recommendedName>
</protein>
<feature type="binding site" evidence="5">
    <location>
        <position position="299"/>
    </location>
    <ligand>
        <name>Fe cation</name>
        <dbReference type="ChEBI" id="CHEBI:24875"/>
        <note>catalytic</note>
    </ligand>
</feature>
<dbReference type="RefSeq" id="WP_084199351.1">
    <property type="nucleotide sequence ID" value="NZ_BMYL01000002.1"/>
</dbReference>
<keyword evidence="2 5" id="KW-0479">Metal-binding</keyword>
<comment type="cofactor">
    <cofactor evidence="5">
        <name>Fe(2+)</name>
        <dbReference type="ChEBI" id="CHEBI:29033"/>
    </cofactor>
    <text evidence="5">Binds 1 Fe(2+) ion per subunit.</text>
</comment>
<evidence type="ECO:0008006" key="9">
    <source>
        <dbReference type="Google" id="ProtNLM"/>
    </source>
</evidence>
<evidence type="ECO:0000313" key="7">
    <source>
        <dbReference type="EMBL" id="PLW86647.1"/>
    </source>
</evidence>
<dbReference type="GO" id="GO:0046872">
    <property type="term" value="F:metal ion binding"/>
    <property type="evidence" value="ECO:0007669"/>
    <property type="project" value="UniProtKB-KW"/>
</dbReference>
<gene>
    <name evidence="7" type="ORF">C0029_09640</name>
</gene>
<sequence length="479" mass="53243">MERREFLKGLAAMASLHALPSLALGESAPAWSVGFDGLTSDQPRLPMTVEGTIPQACFGTLYRNGPTLYERAGERYQHWFDPDGMIQAFRLGPDGASHEGRFVRTRKYEREQAEGRFLFNGAGTQVANPAPPRSNQDFNVANINIQPHNGELLALWEAGSAYRIDPETLDTRGIQAWHDELEGVPFSAHPRFDERGDMWNIGSVPFAGTPTLVLYHVNATGNMVKYHAHTLDFSGYTHDFVLTPRYLIALNSSAVHEKAPTFIQGIQWRPDIASQLLVFDREDFSLVKTIEVPASFVFHFGNAWESGNTIEFTAAAYADSRFMQQGMHQLAQQQAGPYHDDPTLVHYKLDLTSGKAHISSLETDLEFPVFDRRQPFSPQRLYGVSGGQGTLSGLPSSIVSVDPRSGSMTRYNYGEHVIVEEPQYLPSGYLVHSFLDFNKRRTGVAVLRTAAIEEGPVATMTMDRVLPLGFHGCFVSQSS</sequence>
<dbReference type="Pfam" id="PF03055">
    <property type="entry name" value="RPE65"/>
    <property type="match status" value="1"/>
</dbReference>
<evidence type="ECO:0000256" key="5">
    <source>
        <dbReference type="PIRSR" id="PIRSR604294-1"/>
    </source>
</evidence>
<comment type="caution">
    <text evidence="7">The sequence shown here is derived from an EMBL/GenBank/DDBJ whole genome shotgun (WGS) entry which is preliminary data.</text>
</comment>
<feature type="binding site" evidence="5">
    <location>
        <position position="238"/>
    </location>
    <ligand>
        <name>Fe cation</name>
        <dbReference type="ChEBI" id="CHEBI:24875"/>
        <note>catalytic</note>
    </ligand>
</feature>
<evidence type="ECO:0000256" key="3">
    <source>
        <dbReference type="ARBA" id="ARBA00023002"/>
    </source>
</evidence>
<dbReference type="InterPro" id="IPR004294">
    <property type="entry name" value="Carotenoid_Oase"/>
</dbReference>
<evidence type="ECO:0000256" key="6">
    <source>
        <dbReference type="SAM" id="SignalP"/>
    </source>
</evidence>
<comment type="similarity">
    <text evidence="1">Belongs to the carotenoid oxygenase family.</text>
</comment>
<feature type="binding site" evidence="5">
    <location>
        <position position="471"/>
    </location>
    <ligand>
        <name>Fe cation</name>
        <dbReference type="ChEBI" id="CHEBI:24875"/>
        <note>catalytic</note>
    </ligand>
</feature>
<dbReference type="EMBL" id="PKUR01000002">
    <property type="protein sequence ID" value="PLW86647.1"/>
    <property type="molecule type" value="Genomic_DNA"/>
</dbReference>
<dbReference type="InterPro" id="IPR006311">
    <property type="entry name" value="TAT_signal"/>
</dbReference>
<keyword evidence="6" id="KW-0732">Signal</keyword>